<reference evidence="2 3" key="1">
    <citation type="journal article" date="2019" name="Genome Biol. Evol.">
        <title>Nanopore Sequencing Significantly Improves Genome Assembly of the Protozoan Parasite Trypanosoma cruzi.</title>
        <authorList>
            <person name="Diaz-Viraque F."/>
            <person name="Pita S."/>
            <person name="Greif G."/>
            <person name="de Souza R.C.M."/>
            <person name="Iraola G."/>
            <person name="Robello C."/>
        </authorList>
    </citation>
    <scope>NUCLEOTIDE SEQUENCE [LARGE SCALE GENOMIC DNA]</scope>
    <source>
        <strain evidence="2 3">Berenice</strain>
    </source>
</reference>
<accession>A0A7J6XRK1</accession>
<protein>
    <recommendedName>
        <fullName evidence="4">Nucleotide-diphospho-sugar transferase domain-containing protein</fullName>
    </recommendedName>
</protein>
<dbReference type="AlphaFoldDB" id="A0A7J6XRK1"/>
<evidence type="ECO:0000256" key="1">
    <source>
        <dbReference type="SAM" id="Phobius"/>
    </source>
</evidence>
<dbReference type="EMBL" id="JABDHM010000153">
    <property type="protein sequence ID" value="KAF5217119.1"/>
    <property type="molecule type" value="Genomic_DNA"/>
</dbReference>
<comment type="caution">
    <text evidence="2">The sequence shown here is derived from an EMBL/GenBank/DDBJ whole genome shotgun (WGS) entry which is preliminary data.</text>
</comment>
<evidence type="ECO:0000313" key="2">
    <source>
        <dbReference type="EMBL" id="KAF5217119.1"/>
    </source>
</evidence>
<sequence>MICDQIARSGFYCIRKKWLFAMVADYYHYYYYALFVCIWWWLVCTPFLKGRTKKKNKKRKTRHCPEGPHISPVAVAVMETGISSVCTMGTPECDDELYLFLRCLRVHHPDIPVIVGCTSAMLKVGENTKSKAYAGFCNDSRMVWIPCLDPYVPIQRREMERQPGVWYPSRHTDFMMEKANLMEHAMMLREEHGGDNTGAVLFLDCDVVLLNELPRIPSGTEVALSPHRISPRDEALFGRYNGGFVAAASPAPLHEWRRATRHSRFFDQASLESVAKKFVSTLYEIPPQHNYGYWRFFQSYRKNPLLEARQFSMRRIGAQGEWILCYEGKPLGSIHTHFLDAINPRARDVSVFNGLMKKWILKCIRPTPHATTTALCSGALAAVAAGNRRYKECFDLSILTETR</sequence>
<keyword evidence="1" id="KW-0472">Membrane</keyword>
<organism evidence="2 3">
    <name type="scientific">Trypanosoma cruzi</name>
    <dbReference type="NCBI Taxonomy" id="5693"/>
    <lineage>
        <taxon>Eukaryota</taxon>
        <taxon>Discoba</taxon>
        <taxon>Euglenozoa</taxon>
        <taxon>Kinetoplastea</taxon>
        <taxon>Metakinetoplastina</taxon>
        <taxon>Trypanosomatida</taxon>
        <taxon>Trypanosomatidae</taxon>
        <taxon>Trypanosoma</taxon>
        <taxon>Schizotrypanum</taxon>
    </lineage>
</organism>
<dbReference type="VEuPathDB" id="TriTrypDB:ECC02_010055"/>
<proteinExistence type="predicted"/>
<keyword evidence="1" id="KW-1133">Transmembrane helix</keyword>
<gene>
    <name evidence="2" type="ORF">ECC02_010055</name>
</gene>
<keyword evidence="1" id="KW-0812">Transmembrane</keyword>
<name>A0A7J6XRK1_TRYCR</name>
<evidence type="ECO:0000313" key="3">
    <source>
        <dbReference type="Proteomes" id="UP000583944"/>
    </source>
</evidence>
<evidence type="ECO:0008006" key="4">
    <source>
        <dbReference type="Google" id="ProtNLM"/>
    </source>
</evidence>
<dbReference type="Proteomes" id="UP000583944">
    <property type="component" value="Unassembled WGS sequence"/>
</dbReference>
<dbReference type="VEuPathDB" id="TriTrypDB:BCY84_01368"/>
<feature type="transmembrane region" description="Helical" evidence="1">
    <location>
        <begin position="29"/>
        <end position="48"/>
    </location>
</feature>